<dbReference type="STRING" id="1077348.A0A2G8RRC2"/>
<dbReference type="Pfam" id="PF00501">
    <property type="entry name" value="AMP-binding"/>
    <property type="match status" value="1"/>
</dbReference>
<dbReference type="Gene3D" id="3.40.50.12780">
    <property type="entry name" value="N-terminal domain of ligase-like"/>
    <property type="match status" value="1"/>
</dbReference>
<dbReference type="GO" id="GO:0016020">
    <property type="term" value="C:membrane"/>
    <property type="evidence" value="ECO:0007669"/>
    <property type="project" value="TreeGrafter"/>
</dbReference>
<feature type="domain" description="AMP-dependent synthetase/ligase" evidence="3">
    <location>
        <begin position="1"/>
        <end position="65"/>
    </location>
</feature>
<evidence type="ECO:0000256" key="2">
    <source>
        <dbReference type="ARBA" id="ARBA00022840"/>
    </source>
</evidence>
<evidence type="ECO:0000313" key="5">
    <source>
        <dbReference type="Proteomes" id="UP000230002"/>
    </source>
</evidence>
<reference evidence="4 5" key="1">
    <citation type="journal article" date="2015" name="Sci. Rep.">
        <title>Chromosome-level genome map provides insights into diverse defense mechanisms in the medicinal fungus Ganoderma sinense.</title>
        <authorList>
            <person name="Zhu Y."/>
            <person name="Xu J."/>
            <person name="Sun C."/>
            <person name="Zhou S."/>
            <person name="Xu H."/>
            <person name="Nelson D.R."/>
            <person name="Qian J."/>
            <person name="Song J."/>
            <person name="Luo H."/>
            <person name="Xiang L."/>
            <person name="Li Y."/>
            <person name="Xu Z."/>
            <person name="Ji A."/>
            <person name="Wang L."/>
            <person name="Lu S."/>
            <person name="Hayward A."/>
            <person name="Sun W."/>
            <person name="Li X."/>
            <person name="Schwartz D.C."/>
            <person name="Wang Y."/>
            <person name="Chen S."/>
        </authorList>
    </citation>
    <scope>NUCLEOTIDE SEQUENCE [LARGE SCALE GENOMIC DNA]</scope>
    <source>
        <strain evidence="4 5">ZZ0214-1</strain>
    </source>
</reference>
<dbReference type="PANTHER" id="PTHR43272:SF33">
    <property type="entry name" value="AMP-BINDING DOMAIN-CONTAINING PROTEIN-RELATED"/>
    <property type="match status" value="1"/>
</dbReference>
<dbReference type="Proteomes" id="UP000230002">
    <property type="component" value="Unassembled WGS sequence"/>
</dbReference>
<dbReference type="GO" id="GO:0005524">
    <property type="term" value="F:ATP binding"/>
    <property type="evidence" value="ECO:0007669"/>
    <property type="project" value="UniProtKB-KW"/>
</dbReference>
<evidence type="ECO:0000313" key="4">
    <source>
        <dbReference type="EMBL" id="PIL23888.1"/>
    </source>
</evidence>
<gene>
    <name evidence="4" type="ORF">GSI_13639</name>
</gene>
<dbReference type="PANTHER" id="PTHR43272">
    <property type="entry name" value="LONG-CHAIN-FATTY-ACID--COA LIGASE"/>
    <property type="match status" value="1"/>
</dbReference>
<evidence type="ECO:0000259" key="3">
    <source>
        <dbReference type="Pfam" id="PF00501"/>
    </source>
</evidence>
<protein>
    <submittedName>
        <fullName evidence="4">Transporter</fullName>
    </submittedName>
</protein>
<keyword evidence="2" id="KW-0067">ATP-binding</keyword>
<organism evidence="4 5">
    <name type="scientific">Ganoderma sinense ZZ0214-1</name>
    <dbReference type="NCBI Taxonomy" id="1077348"/>
    <lineage>
        <taxon>Eukaryota</taxon>
        <taxon>Fungi</taxon>
        <taxon>Dikarya</taxon>
        <taxon>Basidiomycota</taxon>
        <taxon>Agaricomycotina</taxon>
        <taxon>Agaricomycetes</taxon>
        <taxon>Polyporales</taxon>
        <taxon>Polyporaceae</taxon>
        <taxon>Ganoderma</taxon>
    </lineage>
</organism>
<accession>A0A2G8RRC2</accession>
<keyword evidence="5" id="KW-1185">Reference proteome</keyword>
<dbReference type="AlphaFoldDB" id="A0A2G8RRC2"/>
<dbReference type="InterPro" id="IPR000873">
    <property type="entry name" value="AMP-dep_synth/lig_dom"/>
</dbReference>
<keyword evidence="1" id="KW-0547">Nucleotide-binding</keyword>
<evidence type="ECO:0000256" key="1">
    <source>
        <dbReference type="ARBA" id="ARBA00022741"/>
    </source>
</evidence>
<dbReference type="SUPFAM" id="SSF56801">
    <property type="entry name" value="Acetyl-CoA synthetase-like"/>
    <property type="match status" value="1"/>
</dbReference>
<proteinExistence type="predicted"/>
<dbReference type="InterPro" id="IPR042099">
    <property type="entry name" value="ANL_N_sf"/>
</dbReference>
<dbReference type="GO" id="GO:0004467">
    <property type="term" value="F:long-chain fatty acid-CoA ligase activity"/>
    <property type="evidence" value="ECO:0007669"/>
    <property type="project" value="TreeGrafter"/>
</dbReference>
<sequence>MTENCASFVRTWTYDPKSSGTVGAPLPNCELKLIDVPSMGYLAEDKPYPRGEICMRGEQRFTCYYKDPKKTAETIDEEGWLHTGDVGLLDSALRLKIIDRNIMKLAQGEYVALENIESIYGGSALVAQLYVHGDSLQSYLIGVAVPDPVQFAALVSRVRGKPVSPDDVAALGEATKDPQIVAAFLAELQKHVQKHQLKGFEQLKRIHLTLELLSTENGCLTPTLKIRRKETYEFFKGPLDALYALGEPDSNGPARL</sequence>
<dbReference type="OrthoDB" id="1700726at2759"/>
<comment type="caution">
    <text evidence="4">The sequence shown here is derived from an EMBL/GenBank/DDBJ whole genome shotgun (WGS) entry which is preliminary data.</text>
</comment>
<name>A0A2G8RRC2_9APHY</name>
<dbReference type="GO" id="GO:0005783">
    <property type="term" value="C:endoplasmic reticulum"/>
    <property type="evidence" value="ECO:0007669"/>
    <property type="project" value="TreeGrafter"/>
</dbReference>
<dbReference type="EMBL" id="AYKW01000067">
    <property type="protein sequence ID" value="PIL23888.1"/>
    <property type="molecule type" value="Genomic_DNA"/>
</dbReference>